<keyword evidence="1" id="KW-1133">Transmembrane helix</keyword>
<feature type="transmembrane region" description="Helical" evidence="1">
    <location>
        <begin position="121"/>
        <end position="142"/>
    </location>
</feature>
<feature type="transmembrane region" description="Helical" evidence="1">
    <location>
        <begin position="74"/>
        <end position="92"/>
    </location>
</feature>
<reference evidence="2 3" key="1">
    <citation type="submission" date="2011-12" db="EMBL/GenBank/DDBJ databases">
        <title>Whole genome shotgun sequence of Gordonia effusa NBRC 100432.</title>
        <authorList>
            <person name="Yoshida I."/>
            <person name="Takarada H."/>
            <person name="Hosoyama A."/>
            <person name="Tsuchikane K."/>
            <person name="Katsumata H."/>
            <person name="Yamazaki S."/>
            <person name="Fujita N."/>
        </authorList>
    </citation>
    <scope>NUCLEOTIDE SEQUENCE [LARGE SCALE GENOMIC DNA]</scope>
    <source>
        <strain evidence="2 3">NBRC 100432</strain>
    </source>
</reference>
<evidence type="ECO:0000313" key="3">
    <source>
        <dbReference type="Proteomes" id="UP000035034"/>
    </source>
</evidence>
<evidence type="ECO:0000256" key="1">
    <source>
        <dbReference type="SAM" id="Phobius"/>
    </source>
</evidence>
<organism evidence="2 3">
    <name type="scientific">Gordonia effusa NBRC 100432</name>
    <dbReference type="NCBI Taxonomy" id="1077974"/>
    <lineage>
        <taxon>Bacteria</taxon>
        <taxon>Bacillati</taxon>
        <taxon>Actinomycetota</taxon>
        <taxon>Actinomycetes</taxon>
        <taxon>Mycobacteriales</taxon>
        <taxon>Gordoniaceae</taxon>
        <taxon>Gordonia</taxon>
    </lineage>
</organism>
<protein>
    <submittedName>
        <fullName evidence="2">Uncharacterized protein</fullName>
    </submittedName>
</protein>
<dbReference type="Proteomes" id="UP000035034">
    <property type="component" value="Unassembled WGS sequence"/>
</dbReference>
<sequence>MLFGLAFASWGIGKEGIEPSVSGHGKVSVPGATADDVAFLQDHTGHPGVWTLVLGVVIAIAGALGWWRTEMRTVGAVVAALGGLGAMIWAIITVSGPERRLFDASVNDALDAGSSVLQPGWGLLGTLAVAIVVMAAAAWSLVRR</sequence>
<dbReference type="STRING" id="1077974.GOEFS_068_00050"/>
<feature type="transmembrane region" description="Helical" evidence="1">
    <location>
        <begin position="49"/>
        <end position="67"/>
    </location>
</feature>
<keyword evidence="1" id="KW-0472">Membrane</keyword>
<proteinExistence type="predicted"/>
<keyword evidence="3" id="KW-1185">Reference proteome</keyword>
<accession>H0R1A9</accession>
<dbReference type="EMBL" id="BAEH01000068">
    <property type="protein sequence ID" value="GAB18860.1"/>
    <property type="molecule type" value="Genomic_DNA"/>
</dbReference>
<name>H0R1A9_9ACTN</name>
<dbReference type="AlphaFoldDB" id="H0R1A9"/>
<keyword evidence="1" id="KW-0812">Transmembrane</keyword>
<gene>
    <name evidence="2" type="ORF">GOEFS_068_00050</name>
</gene>
<evidence type="ECO:0000313" key="2">
    <source>
        <dbReference type="EMBL" id="GAB18860.1"/>
    </source>
</evidence>
<dbReference type="eggNOG" id="ENOG5031VX8">
    <property type="taxonomic scope" value="Bacteria"/>
</dbReference>
<comment type="caution">
    <text evidence="2">The sequence shown here is derived from an EMBL/GenBank/DDBJ whole genome shotgun (WGS) entry which is preliminary data.</text>
</comment>